<dbReference type="GO" id="GO:0016020">
    <property type="term" value="C:membrane"/>
    <property type="evidence" value="ECO:0007669"/>
    <property type="project" value="UniProtKB-SubCell"/>
</dbReference>
<dbReference type="Proteomes" id="UP000279259">
    <property type="component" value="Unassembled WGS sequence"/>
</dbReference>
<dbReference type="EMBL" id="RSCD01000007">
    <property type="protein sequence ID" value="RSH91787.1"/>
    <property type="molecule type" value="Genomic_DNA"/>
</dbReference>
<evidence type="ECO:0000313" key="8">
    <source>
        <dbReference type="Proteomes" id="UP000279259"/>
    </source>
</evidence>
<dbReference type="Pfam" id="PF01679">
    <property type="entry name" value="Pmp3"/>
    <property type="match status" value="1"/>
</dbReference>
<reference evidence="7 8" key="1">
    <citation type="submission" date="2018-11" db="EMBL/GenBank/DDBJ databases">
        <title>Genome sequence of Saitozyma podzolica DSM 27192.</title>
        <authorList>
            <person name="Aliyu H."/>
            <person name="Gorte O."/>
            <person name="Ochsenreither K."/>
        </authorList>
    </citation>
    <scope>NUCLEOTIDE SEQUENCE [LARGE SCALE GENOMIC DNA]</scope>
    <source>
        <strain evidence="7 8">DSM 27192</strain>
    </source>
</reference>
<organism evidence="7 8">
    <name type="scientific">Saitozyma podzolica</name>
    <dbReference type="NCBI Taxonomy" id="1890683"/>
    <lineage>
        <taxon>Eukaryota</taxon>
        <taxon>Fungi</taxon>
        <taxon>Dikarya</taxon>
        <taxon>Basidiomycota</taxon>
        <taxon>Agaricomycotina</taxon>
        <taxon>Tremellomycetes</taxon>
        <taxon>Tremellales</taxon>
        <taxon>Trimorphomycetaceae</taxon>
        <taxon>Saitozyma</taxon>
    </lineage>
</organism>
<proteinExistence type="inferred from homology"/>
<feature type="transmembrane region" description="Helical" evidence="6">
    <location>
        <begin position="14"/>
        <end position="30"/>
    </location>
</feature>
<comment type="similarity">
    <text evidence="2">Belongs to the UPF0057 (PMP3) family.</text>
</comment>
<dbReference type="AlphaFoldDB" id="A0A427YL60"/>
<comment type="subcellular location">
    <subcellularLocation>
        <location evidence="1">Membrane</location>
    </subcellularLocation>
</comment>
<gene>
    <name evidence="7" type="primary">PMP3_3</name>
    <name evidence="7" type="ORF">EHS25_009157</name>
</gene>
<evidence type="ECO:0000256" key="2">
    <source>
        <dbReference type="ARBA" id="ARBA00009530"/>
    </source>
</evidence>
<feature type="transmembrane region" description="Helical" evidence="6">
    <location>
        <begin position="42"/>
        <end position="61"/>
    </location>
</feature>
<dbReference type="PANTHER" id="PTHR21659">
    <property type="entry name" value="HYDROPHOBIC PROTEIN RCI2 LOW TEMPERATURE AND SALT RESPONSIVE PROTEIN LTI6 -RELATED"/>
    <property type="match status" value="1"/>
</dbReference>
<keyword evidence="3 6" id="KW-0812">Transmembrane</keyword>
<evidence type="ECO:0000256" key="5">
    <source>
        <dbReference type="ARBA" id="ARBA00023136"/>
    </source>
</evidence>
<dbReference type="OrthoDB" id="2802411at2759"/>
<evidence type="ECO:0000256" key="3">
    <source>
        <dbReference type="ARBA" id="ARBA00022692"/>
    </source>
</evidence>
<dbReference type="STRING" id="1890683.A0A427YL60"/>
<dbReference type="PROSITE" id="PS01309">
    <property type="entry name" value="UPF0057"/>
    <property type="match status" value="1"/>
</dbReference>
<evidence type="ECO:0000256" key="4">
    <source>
        <dbReference type="ARBA" id="ARBA00022989"/>
    </source>
</evidence>
<name>A0A427YL60_9TREE</name>
<evidence type="ECO:0000256" key="6">
    <source>
        <dbReference type="SAM" id="Phobius"/>
    </source>
</evidence>
<sequence>MPSGNSAMSTMSDIVLYIIAIFLPPLAVFARTGCGADVLINILLWFFGWIPGTIHAFYIIWKTSPERNPTPAYSTPAYSSRY</sequence>
<keyword evidence="4 6" id="KW-1133">Transmembrane helix</keyword>
<evidence type="ECO:0000256" key="1">
    <source>
        <dbReference type="ARBA" id="ARBA00004370"/>
    </source>
</evidence>
<keyword evidence="8" id="KW-1185">Reference proteome</keyword>
<accession>A0A427YL60</accession>
<dbReference type="InterPro" id="IPR000612">
    <property type="entry name" value="PMP3"/>
</dbReference>
<keyword evidence="5 6" id="KW-0472">Membrane</keyword>
<dbReference type="PANTHER" id="PTHR21659:SF112">
    <property type="entry name" value="PROTEIN SNA2-RELATED"/>
    <property type="match status" value="1"/>
</dbReference>
<protein>
    <submittedName>
        <fullName evidence="7">Plasma membrane proteolipid Pmp3</fullName>
    </submittedName>
</protein>
<comment type="caution">
    <text evidence="7">The sequence shown here is derived from an EMBL/GenBank/DDBJ whole genome shotgun (WGS) entry which is preliminary data.</text>
</comment>
<evidence type="ECO:0000313" key="7">
    <source>
        <dbReference type="EMBL" id="RSH91787.1"/>
    </source>
</evidence>